<dbReference type="InterPro" id="IPR004089">
    <property type="entry name" value="MCPsignal_dom"/>
</dbReference>
<dbReference type="PANTHER" id="PTHR32089">
    <property type="entry name" value="METHYL-ACCEPTING CHEMOTAXIS PROTEIN MCPB"/>
    <property type="match status" value="1"/>
</dbReference>
<accession>A0A9X5E4R1</accession>
<keyword evidence="1 3" id="KW-0807">Transducer</keyword>
<evidence type="ECO:0000256" key="5">
    <source>
        <dbReference type="SAM" id="Phobius"/>
    </source>
</evidence>
<evidence type="ECO:0000313" key="9">
    <source>
        <dbReference type="EMBL" id="NHC35260.1"/>
    </source>
</evidence>
<dbReference type="Gene3D" id="1.10.287.950">
    <property type="entry name" value="Methyl-accepting chemotaxis protein"/>
    <property type="match status" value="1"/>
</dbReference>
<dbReference type="Pfam" id="PF01590">
    <property type="entry name" value="GAF"/>
    <property type="match status" value="1"/>
</dbReference>
<dbReference type="CDD" id="cd11386">
    <property type="entry name" value="MCP_signal"/>
    <property type="match status" value="1"/>
</dbReference>
<sequence length="947" mass="102502">MSQSTLKFDPPNPDRDRISPQWERVSAVAPDSTAMPSQSPSIQKNVPWQSSLSRGLRFWKGLSLQHKATILAIAIGAIPVATVGGVAYTIANNSLEQQIIAEQENRTLDVRRGIGMATQQIIDDAETISNSPILANSKLRAVATEGQKVALLDSFVEARSGRYDSIVAFDLKGNLIFQSKSTQPFKRTENYSDREYFRRAIATGTPAVNNPKVAPTSGKISLEVAAPIKDIETNKLVGVVRLRMPLTHLNETFEYIEAQGWEYKLIGADGNVFAADEIGLVGHYMGEDFRDLPQLRAKVLALASTDRPKHEDKLISTQVAWDKNDGENALMSFTPIGKLDGLPEPGWGLVVSRPVDRAFAPLLELRRVLWLGTGVAALSIAAIAAVLAKRATRPILNAARAVAQIGLGKLETRLAVRGTAEIAVLETSINSMAKQLEELVQLKAAEARRSQLLKDITVKIGSVIDCPAILNTAVAETRSALLTDRAIVYWFDGDRNGNVVVEAASAGITRILGKNIENYALEQYAQYQKGQVEVISHIRSADTSDEYWQRLTALAVKSSLAAPILLGDRCVGLLVVHQCNVPRHWQKVEVDFFAQIATQIGLALERADLLEQQKNAKEQLQRRALDLLIEVDPISQGDLTIRARVTEDEIGTIADSYNSTVESLQEIAVQAQIAADRVDAAINSNEPLIQALSQGAWQQSTEIVTALERIQAMADSAHTVADNAKRAEVDVRQAMEIVASGDMAMDRAVDGMLTIRGTVAETVKKIKCLGESSQKIYKVVNLIAHFAERTSLLAMNASIEAARAGEEGRGFAAVADEVRSLARQSAKATAEIEKLVSGIQRETNEVATAMAIGTEQVAVGTQLVNDTRQSLNHITTASDRIHQLVGAIAQAAIEQSQDSEAATTTIATVAAIAETTSLTATEVSASFQQLSTVARSLQASVGQFKVE</sequence>
<dbReference type="SUPFAM" id="SSF55781">
    <property type="entry name" value="GAF domain-like"/>
    <property type="match status" value="1"/>
</dbReference>
<feature type="domain" description="Phytochrome chromophore attachment site" evidence="6">
    <location>
        <begin position="465"/>
        <end position="599"/>
    </location>
</feature>
<dbReference type="Gene3D" id="3.30.450.20">
    <property type="entry name" value="PAS domain"/>
    <property type="match status" value="1"/>
</dbReference>
<feature type="transmembrane region" description="Helical" evidence="5">
    <location>
        <begin position="68"/>
        <end position="91"/>
    </location>
</feature>
<dbReference type="InterPro" id="IPR016132">
    <property type="entry name" value="Phyto_chromo_attachment"/>
</dbReference>
<protein>
    <submittedName>
        <fullName evidence="9">GAF domain-containing protein</fullName>
    </submittedName>
</protein>
<comment type="caution">
    <text evidence="9">The sequence shown here is derived from an EMBL/GenBank/DDBJ whole genome shotgun (WGS) entry which is preliminary data.</text>
</comment>
<dbReference type="Gene3D" id="6.10.340.10">
    <property type="match status" value="1"/>
</dbReference>
<dbReference type="PANTHER" id="PTHR32089:SF114">
    <property type="entry name" value="METHYL-ACCEPTING CHEMOTAXIS PROTEIN MCPB"/>
    <property type="match status" value="1"/>
</dbReference>
<name>A0A9X5E4R1_9CYAN</name>
<keyword evidence="5" id="KW-1133">Transmembrane helix</keyword>
<proteinExistence type="inferred from homology"/>
<dbReference type="SUPFAM" id="SSF158472">
    <property type="entry name" value="HAMP domain-like"/>
    <property type="match status" value="1"/>
</dbReference>
<organism evidence="9 10">
    <name type="scientific">Scytonema millei VB511283</name>
    <dbReference type="NCBI Taxonomy" id="1245923"/>
    <lineage>
        <taxon>Bacteria</taxon>
        <taxon>Bacillati</taxon>
        <taxon>Cyanobacteriota</taxon>
        <taxon>Cyanophyceae</taxon>
        <taxon>Nostocales</taxon>
        <taxon>Scytonemataceae</taxon>
        <taxon>Scytonema</taxon>
    </lineage>
</organism>
<feature type="region of interest" description="Disordered" evidence="4">
    <location>
        <begin position="1"/>
        <end position="20"/>
    </location>
</feature>
<dbReference type="SMART" id="SM00065">
    <property type="entry name" value="GAF"/>
    <property type="match status" value="1"/>
</dbReference>
<dbReference type="InterPro" id="IPR029016">
    <property type="entry name" value="GAF-like_dom_sf"/>
</dbReference>
<dbReference type="PROSITE" id="PS50111">
    <property type="entry name" value="CHEMOTAXIS_TRANSDUC_2"/>
    <property type="match status" value="1"/>
</dbReference>
<dbReference type="InterPro" id="IPR003018">
    <property type="entry name" value="GAF"/>
</dbReference>
<dbReference type="OrthoDB" id="419276at2"/>
<feature type="domain" description="Methyl-accepting transducer" evidence="7">
    <location>
        <begin position="674"/>
        <end position="910"/>
    </location>
</feature>
<evidence type="ECO:0000256" key="2">
    <source>
        <dbReference type="ARBA" id="ARBA00029447"/>
    </source>
</evidence>
<dbReference type="CDD" id="cd18773">
    <property type="entry name" value="PDC1_HK_sensor"/>
    <property type="match status" value="1"/>
</dbReference>
<evidence type="ECO:0000259" key="7">
    <source>
        <dbReference type="PROSITE" id="PS50111"/>
    </source>
</evidence>
<dbReference type="AlphaFoldDB" id="A0A9X5E4R1"/>
<dbReference type="SUPFAM" id="SSF58104">
    <property type="entry name" value="Methyl-accepting chemotaxis protein (MCP) signaling domain"/>
    <property type="match status" value="1"/>
</dbReference>
<dbReference type="Pfam" id="PF00015">
    <property type="entry name" value="MCPsignal"/>
    <property type="match status" value="1"/>
</dbReference>
<comment type="similarity">
    <text evidence="2">Belongs to the methyl-accepting chemotaxis (MCP) protein family.</text>
</comment>
<dbReference type="Gene3D" id="3.30.450.40">
    <property type="match status" value="1"/>
</dbReference>
<evidence type="ECO:0000313" key="10">
    <source>
        <dbReference type="Proteomes" id="UP000031532"/>
    </source>
</evidence>
<dbReference type="SMART" id="SM00283">
    <property type="entry name" value="MA"/>
    <property type="match status" value="1"/>
</dbReference>
<feature type="transmembrane region" description="Helical" evidence="5">
    <location>
        <begin position="368"/>
        <end position="388"/>
    </location>
</feature>
<dbReference type="Pfam" id="PF00672">
    <property type="entry name" value="HAMP"/>
    <property type="match status" value="2"/>
</dbReference>
<evidence type="ECO:0000259" key="8">
    <source>
        <dbReference type="PROSITE" id="PS50885"/>
    </source>
</evidence>
<gene>
    <name evidence="9" type="ORF">QH73_0011385</name>
</gene>
<keyword evidence="10" id="KW-1185">Reference proteome</keyword>
<dbReference type="GO" id="GO:0007165">
    <property type="term" value="P:signal transduction"/>
    <property type="evidence" value="ECO:0007669"/>
    <property type="project" value="UniProtKB-KW"/>
</dbReference>
<dbReference type="PROSITE" id="PS50046">
    <property type="entry name" value="PHYTOCHROME_2"/>
    <property type="match status" value="1"/>
</dbReference>
<dbReference type="InterPro" id="IPR003660">
    <property type="entry name" value="HAMP_dom"/>
</dbReference>
<dbReference type="EMBL" id="JTJC03000002">
    <property type="protein sequence ID" value="NHC35260.1"/>
    <property type="molecule type" value="Genomic_DNA"/>
</dbReference>
<dbReference type="RefSeq" id="WP_052290143.1">
    <property type="nucleotide sequence ID" value="NZ_JTJC03000002.1"/>
</dbReference>
<dbReference type="Proteomes" id="UP000031532">
    <property type="component" value="Unassembled WGS sequence"/>
</dbReference>
<dbReference type="PROSITE" id="PS50885">
    <property type="entry name" value="HAMP"/>
    <property type="match status" value="2"/>
</dbReference>
<dbReference type="SMART" id="SM00304">
    <property type="entry name" value="HAMP"/>
    <property type="match status" value="2"/>
</dbReference>
<dbReference type="GO" id="GO:0016020">
    <property type="term" value="C:membrane"/>
    <property type="evidence" value="ECO:0007669"/>
    <property type="project" value="InterPro"/>
</dbReference>
<reference evidence="9 10" key="1">
    <citation type="journal article" date="2015" name="Genome Announc.">
        <title>Draft Genome Sequence of the Terrestrial Cyanobacterium Scytonema millei VB511283, Isolated from Eastern India.</title>
        <authorList>
            <person name="Sen D."/>
            <person name="Chandrababunaidu M.M."/>
            <person name="Singh D."/>
            <person name="Sanghi N."/>
            <person name="Ghorai A."/>
            <person name="Mishra G.P."/>
            <person name="Madduluri M."/>
            <person name="Adhikary S.P."/>
            <person name="Tripathy S."/>
        </authorList>
    </citation>
    <scope>NUCLEOTIDE SEQUENCE [LARGE SCALE GENOMIC DNA]</scope>
    <source>
        <strain evidence="9 10">VB511283</strain>
    </source>
</reference>
<evidence type="ECO:0000256" key="1">
    <source>
        <dbReference type="ARBA" id="ARBA00023224"/>
    </source>
</evidence>
<feature type="domain" description="HAMP" evidence="8">
    <location>
        <begin position="618"/>
        <end position="669"/>
    </location>
</feature>
<evidence type="ECO:0000256" key="4">
    <source>
        <dbReference type="SAM" id="MobiDB-lite"/>
    </source>
</evidence>
<dbReference type="CDD" id="cd06225">
    <property type="entry name" value="HAMP"/>
    <property type="match status" value="2"/>
</dbReference>
<keyword evidence="5" id="KW-0472">Membrane</keyword>
<evidence type="ECO:0000259" key="6">
    <source>
        <dbReference type="PROSITE" id="PS50046"/>
    </source>
</evidence>
<keyword evidence="5" id="KW-0812">Transmembrane</keyword>
<feature type="domain" description="HAMP" evidence="8">
    <location>
        <begin position="389"/>
        <end position="441"/>
    </location>
</feature>
<evidence type="ECO:0000256" key="3">
    <source>
        <dbReference type="PROSITE-ProRule" id="PRU00284"/>
    </source>
</evidence>